<protein>
    <submittedName>
        <fullName evidence="2">Uncharacterized protein</fullName>
    </submittedName>
</protein>
<evidence type="ECO:0000256" key="1">
    <source>
        <dbReference type="SAM" id="MobiDB-lite"/>
    </source>
</evidence>
<keyword evidence="3" id="KW-1185">Reference proteome</keyword>
<dbReference type="Pfam" id="PF17278">
    <property type="entry name" value="DUF5343"/>
    <property type="match status" value="1"/>
</dbReference>
<dbReference type="OrthoDB" id="5191312at2"/>
<organism evidence="2 3">
    <name type="scientific">Mycobacterium conspicuum</name>
    <dbReference type="NCBI Taxonomy" id="44010"/>
    <lineage>
        <taxon>Bacteria</taxon>
        <taxon>Bacillati</taxon>
        <taxon>Actinomycetota</taxon>
        <taxon>Actinomycetes</taxon>
        <taxon>Mycobacteriales</taxon>
        <taxon>Mycobacteriaceae</taxon>
        <taxon>Mycobacterium</taxon>
    </lineage>
</organism>
<gene>
    <name evidence="2" type="ORF">MCNS_36270</name>
</gene>
<sequence length="251" mass="27486">MAESEGELKKPLPPYIAFKTLTDVIERMESEDIPTRVDPSYLDTYAGGYRSTVITNLQTMGLLNKAGEPTKRLENLVYASEVDRQRLIGEFINDFYTDVFSLGLNSTQSQFLEVFTAAGLKGDTRRKAIAFFMKACAYAGVKVGALWKTPPAVPAGNSTRRKSQQLQNKNNDSATEEPATVPPSAGETVVVDLGTAGQVRVSVTVKWLELDDQRVKMLRDAIKSLKSMEIIRATESKNGSDAEEDAEGVGP</sequence>
<dbReference type="InterPro" id="IPR035235">
    <property type="entry name" value="DUF5343"/>
</dbReference>
<evidence type="ECO:0000313" key="2">
    <source>
        <dbReference type="EMBL" id="BBZ40564.1"/>
    </source>
</evidence>
<evidence type="ECO:0000313" key="3">
    <source>
        <dbReference type="Proteomes" id="UP000467385"/>
    </source>
</evidence>
<dbReference type="RefSeq" id="WP_085232597.1">
    <property type="nucleotide sequence ID" value="NZ_AP022613.1"/>
</dbReference>
<dbReference type="Proteomes" id="UP000467385">
    <property type="component" value="Chromosome"/>
</dbReference>
<dbReference type="EMBL" id="AP022613">
    <property type="protein sequence ID" value="BBZ40564.1"/>
    <property type="molecule type" value="Genomic_DNA"/>
</dbReference>
<feature type="compositionally biased region" description="Polar residues" evidence="1">
    <location>
        <begin position="164"/>
        <end position="173"/>
    </location>
</feature>
<dbReference type="AlphaFoldDB" id="A0A1X1TEX0"/>
<feature type="region of interest" description="Disordered" evidence="1">
    <location>
        <begin position="152"/>
        <end position="185"/>
    </location>
</feature>
<name>A0A1X1TEX0_9MYCO</name>
<reference evidence="2 3" key="1">
    <citation type="journal article" date="2019" name="Emerg. Microbes Infect.">
        <title>Comprehensive subspecies identification of 175 nontuberculous mycobacteria species based on 7547 genomic profiles.</title>
        <authorList>
            <person name="Matsumoto Y."/>
            <person name="Kinjo T."/>
            <person name="Motooka D."/>
            <person name="Nabeya D."/>
            <person name="Jung N."/>
            <person name="Uechi K."/>
            <person name="Horii T."/>
            <person name="Iida T."/>
            <person name="Fujita J."/>
            <person name="Nakamura S."/>
        </authorList>
    </citation>
    <scope>NUCLEOTIDE SEQUENCE [LARGE SCALE GENOMIC DNA]</scope>
    <source>
        <strain evidence="2 3">JCM 14738</strain>
    </source>
</reference>
<proteinExistence type="predicted"/>
<accession>A0A1X1TEX0</accession>